<dbReference type="Gene3D" id="3.40.50.150">
    <property type="entry name" value="Vaccinia Virus protein VP39"/>
    <property type="match status" value="1"/>
</dbReference>
<evidence type="ECO:0000313" key="8">
    <source>
        <dbReference type="Proteomes" id="UP000318384"/>
    </source>
</evidence>
<keyword evidence="4" id="KW-0802">TPR repeat</keyword>
<evidence type="ECO:0000256" key="1">
    <source>
        <dbReference type="ARBA" id="ARBA00006739"/>
    </source>
</evidence>
<dbReference type="Proteomes" id="UP000318384">
    <property type="component" value="Chromosome"/>
</dbReference>
<dbReference type="InterPro" id="IPR019734">
    <property type="entry name" value="TPR_rpt"/>
</dbReference>
<dbReference type="RefSeq" id="WP_232098522.1">
    <property type="nucleotide sequence ID" value="NZ_CP037422.1"/>
</dbReference>
<dbReference type="Pfam" id="PF13489">
    <property type="entry name" value="Methyltransf_23"/>
    <property type="match status" value="1"/>
</dbReference>
<evidence type="ECO:0000256" key="2">
    <source>
        <dbReference type="ARBA" id="ARBA00022676"/>
    </source>
</evidence>
<dbReference type="CDD" id="cd04186">
    <property type="entry name" value="GT_2_like_c"/>
    <property type="match status" value="1"/>
</dbReference>
<dbReference type="SUPFAM" id="SSF48452">
    <property type="entry name" value="TPR-like"/>
    <property type="match status" value="1"/>
</dbReference>
<dbReference type="Pfam" id="PF13524">
    <property type="entry name" value="Glyco_trans_1_2"/>
    <property type="match status" value="1"/>
</dbReference>
<keyword evidence="3 7" id="KW-0808">Transferase</keyword>
<name>A0A517WX40_9PLAN</name>
<evidence type="ECO:0000259" key="6">
    <source>
        <dbReference type="Pfam" id="PF13524"/>
    </source>
</evidence>
<dbReference type="Pfam" id="PF00535">
    <property type="entry name" value="Glycos_transf_2"/>
    <property type="match status" value="2"/>
</dbReference>
<dbReference type="Pfam" id="PF13181">
    <property type="entry name" value="TPR_8"/>
    <property type="match status" value="1"/>
</dbReference>
<keyword evidence="2 7" id="KW-0328">Glycosyltransferase</keyword>
<gene>
    <name evidence="7" type="primary">sunS_2</name>
    <name evidence="7" type="ORF">V202x_32320</name>
</gene>
<feature type="domain" description="Glycosyltransferase 2-like" evidence="5">
    <location>
        <begin position="535"/>
        <end position="657"/>
    </location>
</feature>
<evidence type="ECO:0000256" key="3">
    <source>
        <dbReference type="ARBA" id="ARBA00022679"/>
    </source>
</evidence>
<dbReference type="GO" id="GO:0016757">
    <property type="term" value="F:glycosyltransferase activity"/>
    <property type="evidence" value="ECO:0007669"/>
    <property type="project" value="UniProtKB-KW"/>
</dbReference>
<dbReference type="InterPro" id="IPR001173">
    <property type="entry name" value="Glyco_trans_2-like"/>
</dbReference>
<dbReference type="CDD" id="cd02511">
    <property type="entry name" value="Beta4Glucosyltransferase"/>
    <property type="match status" value="1"/>
</dbReference>
<dbReference type="SUPFAM" id="SSF53335">
    <property type="entry name" value="S-adenosyl-L-methionine-dependent methyltransferases"/>
    <property type="match status" value="1"/>
</dbReference>
<proteinExistence type="inferred from homology"/>
<dbReference type="Gene3D" id="3.90.550.10">
    <property type="entry name" value="Spore Coat Polysaccharide Biosynthesis Protein SpsA, Chain A"/>
    <property type="match status" value="2"/>
</dbReference>
<sequence length="1184" mass="134722">MLNRQEKIAIIFDHITRPETTGLYCLRALQELADVTHFHPEQLANSDFASFDLVLHIDDGLRYRLPTFKCRSAYWAIDTHLDFDWALQRSQLFDFVFTAQRDGADQLQQAGIENAQWLPLACDPEIHGRKKVAAQYDLSFVGNSFPGERDKLLKLLSEKYPHSYFGQADYREMSTIYSGAKIVFNRSLKNDINMRVFETIASGALLITNDLSENGLSTLFQNKKHLVTYRDADELIKVIDHYLKHAEERKHIASAGYTEVLAHHTYRNRMQEILNTVEGMSDKSPTSKSLVSQRVLSPDSAARPFKSRSYFEFSRPEVQALVPLSAKRILDIGCGTGRLGEGLKERQKCHVTGIELDETAANQTKKRLDKVVIQNVADVDFHFPENQFDCIVCADILEHLREPGDLLKKIRSWLSSDGSLVISIPNVRHHSVITSLLAGNWTYESAGLLDDDHVRFFTRREMEKLLFRTGFNVDQIQSVCGPGDEDRKQSGDVRQLNISGLQVTAKTEAEANEFFTYQYLLRAVPAKRREDKLTSIIVVTHNQLSYTHQCVESIQLRTGEPYELIFIDNGSTDGTPEYLQSIAGATVILNEENRGFPAAVNQGIEAAQGDNVLLLNNDTIVTTGWLRHMLDALESDKTIGLVGPCSNNISGPQQVPVDYLQLNELDGFAWDRGNALSGSVTDLDRLVGFCMLIKREVIEQIGRFDEQFGMGNFEDDDFCRRAQAVGFRTVVAEASFIHHFASVTFKATGVNFSKLMQENQQKYENKWATQNTTPNQDHCSRLSLCMIVRDNERTIHDALSSIKPWVDEMIVVDTGSRDRTPEIAGELGAQVFHFPWCDDFSAARNKSLKHATGDWLFWMDSDDTISEEQGCKLRELIDRSHQENILGYVMQVHCPTNSANGQHQDMTVVDHIKLFRNRPDLQFEHRIHEQIIPAIRRANGDVAWTDIFVTHSGSDQTEQGQQRKLERDFRLLHLDLDDRPDHPFVLFNLGMTYADANQYETAIRHLERCLEVSSPQESHVRKAYALLVSSLQRLSRHSDGEKICQHGLGFYPDDPELLFRSAMLHHHFGRLDEAETAYRSILDHNSDRHFSSTDQGIFGFKTYHNLAVVLADKKRWREAASVWEQITQEEPNFIPAWRGLAEMYQHLKDEKGMLKLMNALNQHPQINQEDVLDGPLSAATHSTA</sequence>
<dbReference type="PROSITE" id="PS50005">
    <property type="entry name" value="TPR"/>
    <property type="match status" value="1"/>
</dbReference>
<keyword evidence="8" id="KW-1185">Reference proteome</keyword>
<dbReference type="AlphaFoldDB" id="A0A517WX40"/>
<dbReference type="EMBL" id="CP037422">
    <property type="protein sequence ID" value="QDU09835.1"/>
    <property type="molecule type" value="Genomic_DNA"/>
</dbReference>
<comment type="similarity">
    <text evidence="1">Belongs to the glycosyltransferase 2 family.</text>
</comment>
<dbReference type="InterPro" id="IPR029044">
    <property type="entry name" value="Nucleotide-diphossugar_trans"/>
</dbReference>
<dbReference type="InterPro" id="IPR029063">
    <property type="entry name" value="SAM-dependent_MTases_sf"/>
</dbReference>
<dbReference type="Gene3D" id="1.25.40.10">
    <property type="entry name" value="Tetratricopeptide repeat domain"/>
    <property type="match status" value="1"/>
</dbReference>
<dbReference type="InterPro" id="IPR055259">
    <property type="entry name" value="YkvP/CgeB_Glyco_trans-like"/>
</dbReference>
<organism evidence="7 8">
    <name type="scientific">Gimesia aquarii</name>
    <dbReference type="NCBI Taxonomy" id="2527964"/>
    <lineage>
        <taxon>Bacteria</taxon>
        <taxon>Pseudomonadati</taxon>
        <taxon>Planctomycetota</taxon>
        <taxon>Planctomycetia</taxon>
        <taxon>Planctomycetales</taxon>
        <taxon>Planctomycetaceae</taxon>
        <taxon>Gimesia</taxon>
    </lineage>
</organism>
<dbReference type="EC" id="2.4.1.-" evidence="7"/>
<dbReference type="PANTHER" id="PTHR43179">
    <property type="entry name" value="RHAMNOSYLTRANSFERASE WBBL"/>
    <property type="match status" value="1"/>
</dbReference>
<dbReference type="PANTHER" id="PTHR43179:SF12">
    <property type="entry name" value="GALACTOFURANOSYLTRANSFERASE GLFT2"/>
    <property type="match status" value="1"/>
</dbReference>
<evidence type="ECO:0000259" key="5">
    <source>
        <dbReference type="Pfam" id="PF00535"/>
    </source>
</evidence>
<evidence type="ECO:0000256" key="4">
    <source>
        <dbReference type="PROSITE-ProRule" id="PRU00339"/>
    </source>
</evidence>
<evidence type="ECO:0000313" key="7">
    <source>
        <dbReference type="EMBL" id="QDU09835.1"/>
    </source>
</evidence>
<feature type="repeat" description="TPR" evidence="4">
    <location>
        <begin position="983"/>
        <end position="1016"/>
    </location>
</feature>
<feature type="domain" description="Spore protein YkvP/CgeB glycosyl transferase-like" evidence="6">
    <location>
        <begin position="159"/>
        <end position="275"/>
    </location>
</feature>
<accession>A0A517WX40</accession>
<dbReference type="SMART" id="SM00028">
    <property type="entry name" value="TPR"/>
    <property type="match status" value="3"/>
</dbReference>
<feature type="domain" description="Glycosyltransferase 2-like" evidence="5">
    <location>
        <begin position="783"/>
        <end position="902"/>
    </location>
</feature>
<reference evidence="7 8" key="1">
    <citation type="submission" date="2019-03" db="EMBL/GenBank/DDBJ databases">
        <title>Deep-cultivation of Planctomycetes and their phenomic and genomic characterization uncovers novel biology.</title>
        <authorList>
            <person name="Wiegand S."/>
            <person name="Jogler M."/>
            <person name="Boedeker C."/>
            <person name="Pinto D."/>
            <person name="Vollmers J."/>
            <person name="Rivas-Marin E."/>
            <person name="Kohn T."/>
            <person name="Peeters S.H."/>
            <person name="Heuer A."/>
            <person name="Rast P."/>
            <person name="Oberbeckmann S."/>
            <person name="Bunk B."/>
            <person name="Jeske O."/>
            <person name="Meyerdierks A."/>
            <person name="Storesund J.E."/>
            <person name="Kallscheuer N."/>
            <person name="Luecker S."/>
            <person name="Lage O.M."/>
            <person name="Pohl T."/>
            <person name="Merkel B.J."/>
            <person name="Hornburger P."/>
            <person name="Mueller R.-W."/>
            <person name="Bruemmer F."/>
            <person name="Labrenz M."/>
            <person name="Spormann A.M."/>
            <person name="Op den Camp H."/>
            <person name="Overmann J."/>
            <person name="Amann R."/>
            <person name="Jetten M.S.M."/>
            <person name="Mascher T."/>
            <person name="Medema M.H."/>
            <person name="Devos D.P."/>
            <person name="Kaster A.-K."/>
            <person name="Ovreas L."/>
            <person name="Rohde M."/>
            <person name="Galperin M.Y."/>
            <person name="Jogler C."/>
        </authorList>
    </citation>
    <scope>NUCLEOTIDE SEQUENCE [LARGE SCALE GENOMIC DNA]</scope>
    <source>
        <strain evidence="7 8">V202</strain>
    </source>
</reference>
<dbReference type="CDD" id="cd02440">
    <property type="entry name" value="AdoMet_MTases"/>
    <property type="match status" value="1"/>
</dbReference>
<dbReference type="SUPFAM" id="SSF53756">
    <property type="entry name" value="UDP-Glycosyltransferase/glycogen phosphorylase"/>
    <property type="match status" value="1"/>
</dbReference>
<dbReference type="SUPFAM" id="SSF53448">
    <property type="entry name" value="Nucleotide-diphospho-sugar transferases"/>
    <property type="match status" value="2"/>
</dbReference>
<protein>
    <submittedName>
        <fullName evidence="7">SPBc2 prophage-derived glycosyltransferase SunS</fullName>
        <ecNumber evidence="7">2.4.1.-</ecNumber>
    </submittedName>
</protein>
<dbReference type="InterPro" id="IPR011990">
    <property type="entry name" value="TPR-like_helical_dom_sf"/>
</dbReference>
<dbReference type="Gene3D" id="3.40.50.2000">
    <property type="entry name" value="Glycogen Phosphorylase B"/>
    <property type="match status" value="1"/>
</dbReference>